<reference evidence="1" key="1">
    <citation type="submission" date="2016-10" db="EMBL/GenBank/DDBJ databases">
        <title>Evolution and Comparative Genomics of Conjugative MDR Plasmids in Vibrio species.</title>
        <authorList>
            <person name="Li R."/>
            <person name="Ye L."/>
            <person name="Wong M.Ho.Yin."/>
            <person name="Zheng Z."/>
            <person name="Chan E.Wai.Chi."/>
            <person name="Chen S."/>
        </authorList>
    </citation>
    <scope>NUCLEOTIDE SEQUENCE</scope>
    <source>
        <plasmid evidence="1">pVAS114</plasmid>
    </source>
</reference>
<name>A0A1P8DPQ3_VIBAL</name>
<proteinExistence type="predicted"/>
<dbReference type="RefSeq" id="WP_181387663.1">
    <property type="nucleotide sequence ID" value="NZ_KX957969.1"/>
</dbReference>
<protein>
    <submittedName>
        <fullName evidence="1">Uncharacterized protein</fullName>
    </submittedName>
</protein>
<keyword evidence="1" id="KW-0614">Plasmid</keyword>
<evidence type="ECO:0000313" key="1">
    <source>
        <dbReference type="EMBL" id="APU91102.1"/>
    </source>
</evidence>
<geneLocation type="plasmid" evidence="1">
    <name>pVAS114</name>
</geneLocation>
<sequence>MFFNRRKKYNGKVTALLPVFGFDLEEAGMMKTLNALDIAWSQKYNEYEGALFISYLVLFGYHQKGHEKENKLLESIRFIENEWVQKGIVSPKLVEQFRAKLENYCSSEEKSTQKNQTFEFLPNMPDIMSKQPIKVFACGDHMAVVVEHVETIAKNRYKQNSPLHYHYALALISSSTNQPMLIVTLETGITADYFLGIFTETGERFNLGRVDDVSLDFFLNVALNKVSDKLGISTDSIMSVS</sequence>
<dbReference type="AlphaFoldDB" id="A0A1P8DPQ3"/>
<dbReference type="EMBL" id="KX957969">
    <property type="protein sequence ID" value="APU91102.1"/>
    <property type="molecule type" value="Genomic_DNA"/>
</dbReference>
<accession>A0A1P8DPQ3</accession>
<organism evidence="1">
    <name type="scientific">Vibrio alginolyticus</name>
    <dbReference type="NCBI Taxonomy" id="663"/>
    <lineage>
        <taxon>Bacteria</taxon>
        <taxon>Pseudomonadati</taxon>
        <taxon>Pseudomonadota</taxon>
        <taxon>Gammaproteobacteria</taxon>
        <taxon>Vibrionales</taxon>
        <taxon>Vibrionaceae</taxon>
        <taxon>Vibrio</taxon>
    </lineage>
</organism>